<organism evidence="1">
    <name type="scientific">Arundo donax</name>
    <name type="common">Giant reed</name>
    <name type="synonym">Donax arundinaceus</name>
    <dbReference type="NCBI Taxonomy" id="35708"/>
    <lineage>
        <taxon>Eukaryota</taxon>
        <taxon>Viridiplantae</taxon>
        <taxon>Streptophyta</taxon>
        <taxon>Embryophyta</taxon>
        <taxon>Tracheophyta</taxon>
        <taxon>Spermatophyta</taxon>
        <taxon>Magnoliopsida</taxon>
        <taxon>Liliopsida</taxon>
        <taxon>Poales</taxon>
        <taxon>Poaceae</taxon>
        <taxon>PACMAD clade</taxon>
        <taxon>Arundinoideae</taxon>
        <taxon>Arundineae</taxon>
        <taxon>Arundo</taxon>
    </lineage>
</organism>
<sequence>MTFETTGFPPEILREVCFPMSCTLALYYCWMHH</sequence>
<name>A0A0A9FF82_ARUDO</name>
<reference evidence="1" key="2">
    <citation type="journal article" date="2015" name="Data Brief">
        <title>Shoot transcriptome of the giant reed, Arundo donax.</title>
        <authorList>
            <person name="Barrero R.A."/>
            <person name="Guerrero F.D."/>
            <person name="Moolhuijzen P."/>
            <person name="Goolsby J.A."/>
            <person name="Tidwell J."/>
            <person name="Bellgard S.E."/>
            <person name="Bellgard M.I."/>
        </authorList>
    </citation>
    <scope>NUCLEOTIDE SEQUENCE</scope>
    <source>
        <tissue evidence="1">Shoot tissue taken approximately 20 cm above the soil surface</tissue>
    </source>
</reference>
<dbReference type="AlphaFoldDB" id="A0A0A9FF82"/>
<evidence type="ECO:0000313" key="1">
    <source>
        <dbReference type="EMBL" id="JAE10997.1"/>
    </source>
</evidence>
<reference evidence="1" key="1">
    <citation type="submission" date="2014-09" db="EMBL/GenBank/DDBJ databases">
        <authorList>
            <person name="Magalhaes I.L.F."/>
            <person name="Oliveira U."/>
            <person name="Santos F.R."/>
            <person name="Vidigal T.H.D.A."/>
            <person name="Brescovit A.D."/>
            <person name="Santos A.J."/>
        </authorList>
    </citation>
    <scope>NUCLEOTIDE SEQUENCE</scope>
    <source>
        <tissue evidence="1">Shoot tissue taken approximately 20 cm above the soil surface</tissue>
    </source>
</reference>
<dbReference type="EMBL" id="GBRH01186899">
    <property type="protein sequence ID" value="JAE10997.1"/>
    <property type="molecule type" value="Transcribed_RNA"/>
</dbReference>
<protein>
    <submittedName>
        <fullName evidence="1">Uncharacterized protein</fullName>
    </submittedName>
</protein>
<proteinExistence type="predicted"/>
<accession>A0A0A9FF82</accession>